<evidence type="ECO:0000313" key="1">
    <source>
        <dbReference type="EMBL" id="EKR65620.1"/>
    </source>
</evidence>
<comment type="caution">
    <text evidence="1">The sequence shown here is derived from an EMBL/GenBank/DDBJ whole genome shotgun (WGS) entry which is preliminary data.</text>
</comment>
<name>A0A828Z3P4_9LEPT</name>
<dbReference type="AlphaFoldDB" id="A0A828Z3P4"/>
<accession>A0A828Z3P4</accession>
<dbReference type="GeneID" id="61113544"/>
<evidence type="ECO:0000313" key="2">
    <source>
        <dbReference type="Proteomes" id="UP000001338"/>
    </source>
</evidence>
<organism evidence="1 2">
    <name type="scientific">Leptospira weilii str. 2006001853</name>
    <dbReference type="NCBI Taxonomy" id="1001589"/>
    <lineage>
        <taxon>Bacteria</taxon>
        <taxon>Pseudomonadati</taxon>
        <taxon>Spirochaetota</taxon>
        <taxon>Spirochaetia</taxon>
        <taxon>Leptospirales</taxon>
        <taxon>Leptospiraceae</taxon>
        <taxon>Leptospira</taxon>
    </lineage>
</organism>
<dbReference type="Proteomes" id="UP000001338">
    <property type="component" value="Unassembled WGS sequence"/>
</dbReference>
<dbReference type="RefSeq" id="WP_004498965.1">
    <property type="nucleotide sequence ID" value="NZ_AFLV02000015.1"/>
</dbReference>
<dbReference type="EMBL" id="AFLV02000015">
    <property type="protein sequence ID" value="EKR65620.1"/>
    <property type="molecule type" value="Genomic_DNA"/>
</dbReference>
<protein>
    <submittedName>
        <fullName evidence="1">Uncharacterized protein</fullName>
    </submittedName>
</protein>
<sequence>MKSILTFQEIFAGSNFLFQHPIRHEFLIHTFHDDPQFQGIKEKEVAFFGCSSKDNIAIVRMVKTLYFFIAVLNVKIEKIRFLIKQERI</sequence>
<proteinExistence type="predicted"/>
<gene>
    <name evidence="1" type="ORF">LEP1GSC036_4090</name>
</gene>
<reference evidence="1 2" key="1">
    <citation type="submission" date="2012-10" db="EMBL/GenBank/DDBJ databases">
        <authorList>
            <person name="Harkins D.M."/>
            <person name="Durkin A.S."/>
            <person name="Brinkac L.M."/>
            <person name="Haft D.H."/>
            <person name="Selengut J.D."/>
            <person name="Sanka R."/>
            <person name="DePew J."/>
            <person name="Purushe J."/>
            <person name="Whelen A.C."/>
            <person name="Vinetz J.M."/>
            <person name="Sutton G.G."/>
            <person name="Nierman W.C."/>
            <person name="Fouts D.E."/>
        </authorList>
    </citation>
    <scope>NUCLEOTIDE SEQUENCE [LARGE SCALE GENOMIC DNA]</scope>
    <source>
        <strain evidence="1 2">2006001853</strain>
    </source>
</reference>